<evidence type="ECO:0000313" key="2">
    <source>
        <dbReference type="EMBL" id="QBD79463.1"/>
    </source>
</evidence>
<organism evidence="2 3">
    <name type="scientific">Ktedonosporobacter rubrisoli</name>
    <dbReference type="NCBI Taxonomy" id="2509675"/>
    <lineage>
        <taxon>Bacteria</taxon>
        <taxon>Bacillati</taxon>
        <taxon>Chloroflexota</taxon>
        <taxon>Ktedonobacteria</taxon>
        <taxon>Ktedonobacterales</taxon>
        <taxon>Ktedonosporobacteraceae</taxon>
        <taxon>Ktedonosporobacter</taxon>
    </lineage>
</organism>
<feature type="transmembrane region" description="Helical" evidence="1">
    <location>
        <begin position="57"/>
        <end position="83"/>
    </location>
</feature>
<protein>
    <submittedName>
        <fullName evidence="2">DUF2127 domain-containing protein</fullName>
    </submittedName>
</protein>
<evidence type="ECO:0000256" key="1">
    <source>
        <dbReference type="SAM" id="Phobius"/>
    </source>
</evidence>
<reference evidence="2 3" key="1">
    <citation type="submission" date="2019-01" db="EMBL/GenBank/DDBJ databases">
        <title>Ktedonosporobacter rubrisoli SCAWS-G2.</title>
        <authorList>
            <person name="Huang Y."/>
            <person name="Yan B."/>
        </authorList>
    </citation>
    <scope>NUCLEOTIDE SEQUENCE [LARGE SCALE GENOMIC DNA]</scope>
    <source>
        <strain evidence="2 3">SCAWS-G2</strain>
    </source>
</reference>
<keyword evidence="3" id="KW-1185">Reference proteome</keyword>
<evidence type="ECO:0000313" key="3">
    <source>
        <dbReference type="Proteomes" id="UP000290365"/>
    </source>
</evidence>
<dbReference type="KEGG" id="kbs:EPA93_27160"/>
<accession>A0A4P6JVQ7</accession>
<feature type="transmembrane region" description="Helical" evidence="1">
    <location>
        <begin position="20"/>
        <end position="45"/>
    </location>
</feature>
<feature type="transmembrane region" description="Helical" evidence="1">
    <location>
        <begin position="89"/>
        <end position="111"/>
    </location>
</feature>
<dbReference type="OrthoDB" id="164992at2"/>
<proteinExistence type="predicted"/>
<feature type="transmembrane region" description="Helical" evidence="1">
    <location>
        <begin position="118"/>
        <end position="135"/>
    </location>
</feature>
<dbReference type="AlphaFoldDB" id="A0A4P6JVQ7"/>
<gene>
    <name evidence="2" type="ORF">EPA93_27160</name>
</gene>
<dbReference type="EMBL" id="CP035758">
    <property type="protein sequence ID" value="QBD79463.1"/>
    <property type="molecule type" value="Genomic_DNA"/>
</dbReference>
<name>A0A4P6JVQ7_KTERU</name>
<keyword evidence="1" id="KW-0472">Membrane</keyword>
<keyword evidence="1" id="KW-0812">Transmembrane</keyword>
<keyword evidence="1" id="KW-1133">Transmembrane helix</keyword>
<dbReference type="Proteomes" id="UP000290365">
    <property type="component" value="Chromosome"/>
</dbReference>
<sequence>MHKGGIMSETLAQAPRQRPIGVTIIAVLVIIAGLIAIIGGILGFLGIGIAGSHIPKILDAIAIIALVLLIIFGLANLIVGWGLWTLKAWAFWITVVVEILTIADHIFAWIFHHIGTGSLIIDIVIPVVVVVYLLADRNVREAFRT</sequence>